<dbReference type="EMBL" id="BANJ01000038">
    <property type="protein sequence ID" value="GAO00041.1"/>
    <property type="molecule type" value="Genomic_DNA"/>
</dbReference>
<dbReference type="Gene3D" id="3.40.50.720">
    <property type="entry name" value="NAD(P)-binding Rossmann-like Domain"/>
    <property type="match status" value="1"/>
</dbReference>
<evidence type="ECO:0000313" key="1">
    <source>
        <dbReference type="EMBL" id="GAO00041.1"/>
    </source>
</evidence>
<organism evidence="1 2">
    <name type="scientific">Komagataeibacter xylinus NBRC 13693</name>
    <dbReference type="NCBI Taxonomy" id="1234668"/>
    <lineage>
        <taxon>Bacteria</taxon>
        <taxon>Pseudomonadati</taxon>
        <taxon>Pseudomonadota</taxon>
        <taxon>Alphaproteobacteria</taxon>
        <taxon>Acetobacterales</taxon>
        <taxon>Acetobacteraceae</taxon>
        <taxon>Komagataeibacter</taxon>
    </lineage>
</organism>
<proteinExistence type="predicted"/>
<dbReference type="AlphaFoldDB" id="A0A0D6QAQ1"/>
<comment type="caution">
    <text evidence="1">The sequence shown here is derived from an EMBL/GenBank/DDBJ whole genome shotgun (WGS) entry which is preliminary data.</text>
</comment>
<evidence type="ECO:0000313" key="2">
    <source>
        <dbReference type="Proteomes" id="UP000032683"/>
    </source>
</evidence>
<dbReference type="Proteomes" id="UP000032683">
    <property type="component" value="Unassembled WGS sequence"/>
</dbReference>
<reference evidence="1 2" key="1">
    <citation type="submission" date="2012-11" db="EMBL/GenBank/DDBJ databases">
        <title>Whole genome sequence of Gluconacetobacter xylinus NBRC 13693.</title>
        <authorList>
            <person name="Azuma Y."/>
            <person name="Higashiura N."/>
            <person name="Hirakawa H."/>
            <person name="Matsushita K."/>
        </authorList>
    </citation>
    <scope>NUCLEOTIDE SEQUENCE [LARGE SCALE GENOMIC DNA]</scope>
    <source>
        <strain evidence="1 2">NBRC 13693</strain>
    </source>
</reference>
<accession>A0A0D6QAQ1</accession>
<dbReference type="RefSeq" id="WP_187294192.1">
    <property type="nucleotide sequence ID" value="NZ_BANJ01000038.1"/>
</dbReference>
<sequence>MSENPNPLLSGAPIHIANVGIELIGENLERQDVKVVQVRWHPPVRHDEELTALLDTLL</sequence>
<gene>
    <name evidence="1" type="ORF">Gxy13693_038_011</name>
</gene>
<protein>
    <recommendedName>
        <fullName evidence="3">FdrA domain protein</fullName>
    </recommendedName>
</protein>
<evidence type="ECO:0008006" key="3">
    <source>
        <dbReference type="Google" id="ProtNLM"/>
    </source>
</evidence>
<name>A0A0D6QAQ1_KOMXY</name>